<evidence type="ECO:0000256" key="8">
    <source>
        <dbReference type="ARBA" id="ARBA00023128"/>
    </source>
</evidence>
<proteinExistence type="inferred from homology"/>
<dbReference type="EMBL" id="AMCV02000052">
    <property type="protein sequence ID" value="TDZ14302.1"/>
    <property type="molecule type" value="Genomic_DNA"/>
</dbReference>
<comment type="subcellular location">
    <subcellularLocation>
        <location evidence="1">Mitochondrion membrane</location>
        <topology evidence="1">Multi-pass membrane protein</topology>
    </subcellularLocation>
</comment>
<evidence type="ECO:0000313" key="13">
    <source>
        <dbReference type="Proteomes" id="UP000014480"/>
    </source>
</evidence>
<keyword evidence="6" id="KW-0999">Mitochondrion inner membrane</keyword>
<accession>A0A484F8Q2</accession>
<comment type="caution">
    <text evidence="12">The sequence shown here is derived from an EMBL/GenBank/DDBJ whole genome shotgun (WGS) entry which is preliminary data.</text>
</comment>
<sequence>MAHGNAPPSPFQCIVAGAAAGGVESLVTYPVEYVKTRKQRLSSSESAVKILATAVWTSGPTVLYTRANQDCRGQGGRQTVQVKSTRHAVQSILAADGVSGLFRGPLPVTSKQGPNALVRFTSYNALLDVQTHNAEA</sequence>
<evidence type="ECO:0000256" key="5">
    <source>
        <dbReference type="ARBA" id="ARBA00022737"/>
    </source>
</evidence>
<dbReference type="InterPro" id="IPR023395">
    <property type="entry name" value="MCP_dom_sf"/>
</dbReference>
<dbReference type="PROSITE" id="PS50920">
    <property type="entry name" value="SOLCAR"/>
    <property type="match status" value="1"/>
</dbReference>
<evidence type="ECO:0000256" key="1">
    <source>
        <dbReference type="ARBA" id="ARBA00004225"/>
    </source>
</evidence>
<organism evidence="12 13">
    <name type="scientific">Colletotrichum orbiculare (strain 104-T / ATCC 96160 / CBS 514.97 / LARS 414 / MAFF 240422)</name>
    <name type="common">Cucumber anthracnose fungus</name>
    <name type="synonym">Colletotrichum lagenarium</name>
    <dbReference type="NCBI Taxonomy" id="1213857"/>
    <lineage>
        <taxon>Eukaryota</taxon>
        <taxon>Fungi</taxon>
        <taxon>Dikarya</taxon>
        <taxon>Ascomycota</taxon>
        <taxon>Pezizomycotina</taxon>
        <taxon>Sordariomycetes</taxon>
        <taxon>Hypocreomycetidae</taxon>
        <taxon>Glomerellales</taxon>
        <taxon>Glomerellaceae</taxon>
        <taxon>Colletotrichum</taxon>
        <taxon>Colletotrichum orbiculare species complex</taxon>
    </lineage>
</organism>
<keyword evidence="9 10" id="KW-0472">Membrane</keyword>
<evidence type="ECO:0000256" key="4">
    <source>
        <dbReference type="ARBA" id="ARBA00022692"/>
    </source>
</evidence>
<evidence type="ECO:0008006" key="14">
    <source>
        <dbReference type="Google" id="ProtNLM"/>
    </source>
</evidence>
<evidence type="ECO:0000256" key="6">
    <source>
        <dbReference type="ARBA" id="ARBA00022792"/>
    </source>
</evidence>
<dbReference type="STRING" id="1213857.A0A484F8Q2"/>
<keyword evidence="13" id="KW-1185">Reference proteome</keyword>
<feature type="repeat" description="Solcar" evidence="10">
    <location>
        <begin position="8"/>
        <end position="129"/>
    </location>
</feature>
<evidence type="ECO:0000256" key="10">
    <source>
        <dbReference type="PROSITE-ProRule" id="PRU00282"/>
    </source>
</evidence>
<evidence type="ECO:0000256" key="9">
    <source>
        <dbReference type="ARBA" id="ARBA00023136"/>
    </source>
</evidence>
<dbReference type="OrthoDB" id="44467at2759"/>
<dbReference type="Pfam" id="PF00153">
    <property type="entry name" value="Mito_carr"/>
    <property type="match status" value="1"/>
</dbReference>
<evidence type="ECO:0000256" key="2">
    <source>
        <dbReference type="ARBA" id="ARBA00006375"/>
    </source>
</evidence>
<reference evidence="13" key="1">
    <citation type="journal article" date="2013" name="New Phytol.">
        <title>Comparative genomic and transcriptomic analyses reveal the hemibiotrophic stage shift of Colletotrichum fungi.</title>
        <authorList>
            <person name="Gan P."/>
            <person name="Ikeda K."/>
            <person name="Irieda H."/>
            <person name="Narusaka M."/>
            <person name="O'Connell R.J."/>
            <person name="Narusaka Y."/>
            <person name="Takano Y."/>
            <person name="Kubo Y."/>
            <person name="Shirasu K."/>
        </authorList>
    </citation>
    <scope>NUCLEOTIDE SEQUENCE [LARGE SCALE GENOMIC DNA]</scope>
    <source>
        <strain evidence="13">104-T / ATCC 96160 / CBS 514.97 / LARS 414 / MAFF 240422</strain>
    </source>
</reference>
<dbReference type="GO" id="GO:0031966">
    <property type="term" value="C:mitochondrial membrane"/>
    <property type="evidence" value="ECO:0007669"/>
    <property type="project" value="UniProtKB-SubCell"/>
</dbReference>
<dbReference type="InterPro" id="IPR018108">
    <property type="entry name" value="MCP_transmembrane"/>
</dbReference>
<keyword evidence="3 11" id="KW-0813">Transport</keyword>
<evidence type="ECO:0000256" key="11">
    <source>
        <dbReference type="RuleBase" id="RU000488"/>
    </source>
</evidence>
<comment type="similarity">
    <text evidence="2 11">Belongs to the mitochondrial carrier (TC 2.A.29) family.</text>
</comment>
<dbReference type="PANTHER" id="PTHR45788:SF4">
    <property type="entry name" value="TRICARBOXYLATE TRANSPORT PROTEIN, MITOCHONDRIAL"/>
    <property type="match status" value="1"/>
</dbReference>
<dbReference type="Proteomes" id="UP000014480">
    <property type="component" value="Unassembled WGS sequence"/>
</dbReference>
<gene>
    <name evidence="12" type="ORF">Cob_v012771</name>
</gene>
<keyword evidence="5" id="KW-0677">Repeat</keyword>
<evidence type="ECO:0000256" key="3">
    <source>
        <dbReference type="ARBA" id="ARBA00022448"/>
    </source>
</evidence>
<keyword evidence="7" id="KW-1133">Transmembrane helix</keyword>
<protein>
    <recommendedName>
        <fullName evidence="14">Mitochondrial carrier</fullName>
    </recommendedName>
</protein>
<dbReference type="GO" id="GO:0071913">
    <property type="term" value="F:citrate secondary active transmembrane transporter activity"/>
    <property type="evidence" value="ECO:0007669"/>
    <property type="project" value="TreeGrafter"/>
</dbReference>
<keyword evidence="8" id="KW-0496">Mitochondrion</keyword>
<evidence type="ECO:0000256" key="7">
    <source>
        <dbReference type="ARBA" id="ARBA00022989"/>
    </source>
</evidence>
<name>A0A484F8Q2_COLOR</name>
<dbReference type="PANTHER" id="PTHR45788">
    <property type="entry name" value="SUCCINATE/FUMARATE MITOCHONDRIAL TRANSPORTER-RELATED"/>
    <property type="match status" value="1"/>
</dbReference>
<dbReference type="Gene3D" id="1.50.40.10">
    <property type="entry name" value="Mitochondrial carrier domain"/>
    <property type="match status" value="1"/>
</dbReference>
<reference evidence="13" key="2">
    <citation type="journal article" date="2019" name="Mol. Plant Microbe Interact.">
        <title>Genome sequence resources for four phytopathogenic fungi from the Colletotrichum orbiculare species complex.</title>
        <authorList>
            <person name="Gan P."/>
            <person name="Tsushima A."/>
            <person name="Narusaka M."/>
            <person name="Narusaka Y."/>
            <person name="Takano Y."/>
            <person name="Kubo Y."/>
            <person name="Shirasu K."/>
        </authorList>
    </citation>
    <scope>GENOME REANNOTATION</scope>
    <source>
        <strain evidence="13">104-T / ATCC 96160 / CBS 514.97 / LARS 414 / MAFF 240422</strain>
    </source>
</reference>
<keyword evidence="4 10" id="KW-0812">Transmembrane</keyword>
<evidence type="ECO:0000313" key="12">
    <source>
        <dbReference type="EMBL" id="TDZ14302.1"/>
    </source>
</evidence>
<dbReference type="InterPro" id="IPR049563">
    <property type="entry name" value="TXTP-like"/>
</dbReference>
<dbReference type="GO" id="GO:0006843">
    <property type="term" value="P:mitochondrial citrate transmembrane transport"/>
    <property type="evidence" value="ECO:0007669"/>
    <property type="project" value="TreeGrafter"/>
</dbReference>
<dbReference type="SUPFAM" id="SSF103506">
    <property type="entry name" value="Mitochondrial carrier"/>
    <property type="match status" value="1"/>
</dbReference>
<dbReference type="AlphaFoldDB" id="A0A484F8Q2"/>